<reference evidence="2 3" key="1">
    <citation type="submission" date="2022-09" db="EMBL/GenBank/DDBJ databases">
        <authorList>
            <person name="Palmer J.M."/>
        </authorList>
    </citation>
    <scope>NUCLEOTIDE SEQUENCE [LARGE SCALE GENOMIC DNA]</scope>
    <source>
        <strain evidence="2 3">DSM 7382</strain>
    </source>
</reference>
<dbReference type="AlphaFoldDB" id="A0AAW0FXW2"/>
<feature type="region of interest" description="Disordered" evidence="1">
    <location>
        <begin position="64"/>
        <end position="126"/>
    </location>
</feature>
<evidence type="ECO:0000313" key="2">
    <source>
        <dbReference type="EMBL" id="KAK7686348.1"/>
    </source>
</evidence>
<proteinExistence type="predicted"/>
<evidence type="ECO:0000256" key="1">
    <source>
        <dbReference type="SAM" id="MobiDB-lite"/>
    </source>
</evidence>
<feature type="compositionally biased region" description="Pro residues" evidence="1">
    <location>
        <begin position="74"/>
        <end position="83"/>
    </location>
</feature>
<feature type="compositionally biased region" description="Polar residues" evidence="1">
    <location>
        <begin position="307"/>
        <end position="320"/>
    </location>
</feature>
<accession>A0AAW0FXW2</accession>
<feature type="region of interest" description="Disordered" evidence="1">
    <location>
        <begin position="284"/>
        <end position="321"/>
    </location>
</feature>
<name>A0AAW0FXW2_9APHY</name>
<organism evidence="2 3">
    <name type="scientific">Cerrena zonata</name>
    <dbReference type="NCBI Taxonomy" id="2478898"/>
    <lineage>
        <taxon>Eukaryota</taxon>
        <taxon>Fungi</taxon>
        <taxon>Dikarya</taxon>
        <taxon>Basidiomycota</taxon>
        <taxon>Agaricomycotina</taxon>
        <taxon>Agaricomycetes</taxon>
        <taxon>Polyporales</taxon>
        <taxon>Cerrenaceae</taxon>
        <taxon>Cerrena</taxon>
    </lineage>
</organism>
<feature type="region of interest" description="Disordered" evidence="1">
    <location>
        <begin position="11"/>
        <end position="37"/>
    </location>
</feature>
<dbReference type="Proteomes" id="UP001385951">
    <property type="component" value="Unassembled WGS sequence"/>
</dbReference>
<protein>
    <submittedName>
        <fullName evidence="2">Uncharacterized protein</fullName>
    </submittedName>
</protein>
<gene>
    <name evidence="2" type="ORF">QCA50_010572</name>
</gene>
<keyword evidence="3" id="KW-1185">Reference proteome</keyword>
<feature type="compositionally biased region" description="Low complexity" evidence="1">
    <location>
        <begin position="64"/>
        <end position="73"/>
    </location>
</feature>
<comment type="caution">
    <text evidence="2">The sequence shown here is derived from an EMBL/GenBank/DDBJ whole genome shotgun (WGS) entry which is preliminary data.</text>
</comment>
<evidence type="ECO:0000313" key="3">
    <source>
        <dbReference type="Proteomes" id="UP001385951"/>
    </source>
</evidence>
<feature type="compositionally biased region" description="Polar residues" evidence="1">
    <location>
        <begin position="14"/>
        <end position="23"/>
    </location>
</feature>
<sequence length="364" mass="40217">MVKLVIPLYPDPSSMPQGVSSRVLSVEGGNGKPAKGRQDTFSAIEVLLNDVSTTFNTIEAHTPTCLLSSTPTPNNDPSPPTPNPDINIADQPVECPETPAISPPHVSQSAESPAPSIRKYPETRRGDRLKMARKALENWRNIHWRDKYSNPNFGPQALLPNCALRKLATKASLRTVAQIKAAVRWDWAEEYMSEVLKVLDDSDASWRAGNDRAIKERKENRAKTSAQNKIIREERRRQEVFIERRLKKDPRAGLPEGETIGFPFPPLATSPPSLPYALPPHTPFASSSAHGPQMTVPAYPHPPPSLTYDTQDTSAPSRPSSAHLAKEMYPAGYYWAYGWVPMSMPVAAPTYDNPKYGNQLPPAS</sequence>
<dbReference type="EMBL" id="JASBNA010000017">
    <property type="protein sequence ID" value="KAK7686348.1"/>
    <property type="molecule type" value="Genomic_DNA"/>
</dbReference>